<reference evidence="1" key="1">
    <citation type="journal article" date="2014" name="Front. Microbiol.">
        <title>High frequency of phylogenetically diverse reductive dehalogenase-homologous genes in deep subseafloor sedimentary metagenomes.</title>
        <authorList>
            <person name="Kawai M."/>
            <person name="Futagami T."/>
            <person name="Toyoda A."/>
            <person name="Takaki Y."/>
            <person name="Nishi S."/>
            <person name="Hori S."/>
            <person name="Arai W."/>
            <person name="Tsubouchi T."/>
            <person name="Morono Y."/>
            <person name="Uchiyama I."/>
            <person name="Ito T."/>
            <person name="Fujiyama A."/>
            <person name="Inagaki F."/>
            <person name="Takami H."/>
        </authorList>
    </citation>
    <scope>NUCLEOTIDE SEQUENCE</scope>
    <source>
        <strain evidence="1">Expedition CK06-06</strain>
    </source>
</reference>
<evidence type="ECO:0000313" key="1">
    <source>
        <dbReference type="EMBL" id="GAH79583.1"/>
    </source>
</evidence>
<sequence length="60" mass="7050">HGDKYQMRLQRTQPRLSDIKLQENFGFKPIANLGNLHSDDENDLFYILDLTKTNDLSKNE</sequence>
<dbReference type="EMBL" id="BARU01037981">
    <property type="protein sequence ID" value="GAH79583.1"/>
    <property type="molecule type" value="Genomic_DNA"/>
</dbReference>
<name>X1KBZ0_9ZZZZ</name>
<accession>X1KBZ0</accession>
<gene>
    <name evidence="1" type="ORF">S03H2_59092</name>
</gene>
<proteinExistence type="predicted"/>
<organism evidence="1">
    <name type="scientific">marine sediment metagenome</name>
    <dbReference type="NCBI Taxonomy" id="412755"/>
    <lineage>
        <taxon>unclassified sequences</taxon>
        <taxon>metagenomes</taxon>
        <taxon>ecological metagenomes</taxon>
    </lineage>
</organism>
<comment type="caution">
    <text evidence="1">The sequence shown here is derived from an EMBL/GenBank/DDBJ whole genome shotgun (WGS) entry which is preliminary data.</text>
</comment>
<protein>
    <submittedName>
        <fullName evidence="1">Uncharacterized protein</fullName>
    </submittedName>
</protein>
<dbReference type="AlphaFoldDB" id="X1KBZ0"/>
<feature type="non-terminal residue" evidence="1">
    <location>
        <position position="1"/>
    </location>
</feature>